<dbReference type="EMBL" id="BART01024886">
    <property type="protein sequence ID" value="GAG94102.1"/>
    <property type="molecule type" value="Genomic_DNA"/>
</dbReference>
<feature type="non-terminal residue" evidence="1">
    <location>
        <position position="61"/>
    </location>
</feature>
<proteinExistence type="predicted"/>
<evidence type="ECO:0000313" key="1">
    <source>
        <dbReference type="EMBL" id="GAG94102.1"/>
    </source>
</evidence>
<comment type="caution">
    <text evidence="1">The sequence shown here is derived from an EMBL/GenBank/DDBJ whole genome shotgun (WGS) entry which is preliminary data.</text>
</comment>
<name>X1CM86_9ZZZZ</name>
<dbReference type="AlphaFoldDB" id="X1CM86"/>
<protein>
    <submittedName>
        <fullName evidence="1">Uncharacterized protein</fullName>
    </submittedName>
</protein>
<organism evidence="1">
    <name type="scientific">marine sediment metagenome</name>
    <dbReference type="NCBI Taxonomy" id="412755"/>
    <lineage>
        <taxon>unclassified sequences</taxon>
        <taxon>metagenomes</taxon>
        <taxon>ecological metagenomes</taxon>
    </lineage>
</organism>
<sequence>MKSKMLKKRNRTIILLLFALCFMVTSNINQFYFGNYNDNFNRNQTTDPISDIDVENLLKIA</sequence>
<accession>X1CM86</accession>
<reference evidence="1" key="1">
    <citation type="journal article" date="2014" name="Front. Microbiol.">
        <title>High frequency of phylogenetically diverse reductive dehalogenase-homologous genes in deep subseafloor sedimentary metagenomes.</title>
        <authorList>
            <person name="Kawai M."/>
            <person name="Futagami T."/>
            <person name="Toyoda A."/>
            <person name="Takaki Y."/>
            <person name="Nishi S."/>
            <person name="Hori S."/>
            <person name="Arai W."/>
            <person name="Tsubouchi T."/>
            <person name="Morono Y."/>
            <person name="Uchiyama I."/>
            <person name="Ito T."/>
            <person name="Fujiyama A."/>
            <person name="Inagaki F."/>
            <person name="Takami H."/>
        </authorList>
    </citation>
    <scope>NUCLEOTIDE SEQUENCE</scope>
    <source>
        <strain evidence="1">Expedition CK06-06</strain>
    </source>
</reference>
<gene>
    <name evidence="1" type="ORF">S01H4_44804</name>
</gene>